<name>A0AAN5I9C5_9BILA</name>
<proteinExistence type="predicted"/>
<protein>
    <submittedName>
        <fullName evidence="2">Uncharacterized protein</fullName>
    </submittedName>
</protein>
<sequence length="82" mass="9254">AFSADSLRLKCDTLPYRSAYSEDGCYFAVLKKYCKSQGLKMPVPSNDLDNRIFRGDLSLEALEVTFNTSDVLIKDPVWLNKA</sequence>
<evidence type="ECO:0000313" key="1">
    <source>
        <dbReference type="EMBL" id="GMR57507.1"/>
    </source>
</evidence>
<dbReference type="EMBL" id="BTRK01000006">
    <property type="protein sequence ID" value="GMR57507.1"/>
    <property type="molecule type" value="Genomic_DNA"/>
</dbReference>
<dbReference type="EMBL" id="BTRK01000006">
    <property type="protein sequence ID" value="GMR57508.1"/>
    <property type="molecule type" value="Genomic_DNA"/>
</dbReference>
<evidence type="ECO:0000313" key="3">
    <source>
        <dbReference type="Proteomes" id="UP001328107"/>
    </source>
</evidence>
<organism evidence="2 3">
    <name type="scientific">Pristionchus mayeri</name>
    <dbReference type="NCBI Taxonomy" id="1317129"/>
    <lineage>
        <taxon>Eukaryota</taxon>
        <taxon>Metazoa</taxon>
        <taxon>Ecdysozoa</taxon>
        <taxon>Nematoda</taxon>
        <taxon>Chromadorea</taxon>
        <taxon>Rhabditida</taxon>
        <taxon>Rhabditina</taxon>
        <taxon>Diplogasteromorpha</taxon>
        <taxon>Diplogasteroidea</taxon>
        <taxon>Neodiplogasteridae</taxon>
        <taxon>Pristionchus</taxon>
    </lineage>
</organism>
<feature type="non-terminal residue" evidence="2">
    <location>
        <position position="1"/>
    </location>
</feature>
<feature type="non-terminal residue" evidence="2">
    <location>
        <position position="82"/>
    </location>
</feature>
<gene>
    <name evidence="1" type="ORF">PMAYCL1PPCAC_27702</name>
    <name evidence="2" type="ORF">PMAYCL1PPCAC_27703</name>
</gene>
<reference evidence="2" key="2">
    <citation type="submission" date="2023-06" db="EMBL/GenBank/DDBJ databases">
        <title>Genome assembly of Pristionchus species.</title>
        <authorList>
            <person name="Yoshida K."/>
            <person name="Sommer R.J."/>
        </authorList>
    </citation>
    <scope>NUCLEOTIDE SEQUENCE</scope>
    <source>
        <strain evidence="2">RS5460</strain>
    </source>
</reference>
<reference evidence="3" key="1">
    <citation type="submission" date="2022-10" db="EMBL/GenBank/DDBJ databases">
        <title>Genome assembly of Pristionchus species.</title>
        <authorList>
            <person name="Yoshida K."/>
            <person name="Sommer R.J."/>
        </authorList>
    </citation>
    <scope>NUCLEOTIDE SEQUENCE [LARGE SCALE GENOMIC DNA]</scope>
    <source>
        <strain evidence="3">RS5460</strain>
    </source>
</reference>
<evidence type="ECO:0000313" key="2">
    <source>
        <dbReference type="EMBL" id="GMR57508.1"/>
    </source>
</evidence>
<accession>A0AAN5I9C5</accession>
<dbReference type="AlphaFoldDB" id="A0AAN5I9C5"/>
<dbReference type="Proteomes" id="UP001328107">
    <property type="component" value="Unassembled WGS sequence"/>
</dbReference>
<keyword evidence="3" id="KW-1185">Reference proteome</keyword>
<comment type="caution">
    <text evidence="2">The sequence shown here is derived from an EMBL/GenBank/DDBJ whole genome shotgun (WGS) entry which is preliminary data.</text>
</comment>